<organism evidence="1 2">
    <name type="scientific">Dentiscutata heterogama</name>
    <dbReference type="NCBI Taxonomy" id="1316150"/>
    <lineage>
        <taxon>Eukaryota</taxon>
        <taxon>Fungi</taxon>
        <taxon>Fungi incertae sedis</taxon>
        <taxon>Mucoromycota</taxon>
        <taxon>Glomeromycotina</taxon>
        <taxon>Glomeromycetes</taxon>
        <taxon>Diversisporales</taxon>
        <taxon>Gigasporaceae</taxon>
        <taxon>Dentiscutata</taxon>
    </lineage>
</organism>
<name>A0ACA9PZK9_9GLOM</name>
<evidence type="ECO:0000313" key="1">
    <source>
        <dbReference type="EMBL" id="CAG8730250.1"/>
    </source>
</evidence>
<evidence type="ECO:0000313" key="2">
    <source>
        <dbReference type="Proteomes" id="UP000789702"/>
    </source>
</evidence>
<feature type="non-terminal residue" evidence="1">
    <location>
        <position position="1"/>
    </location>
</feature>
<proteinExistence type="predicted"/>
<dbReference type="EMBL" id="CAJVPU010036490">
    <property type="protein sequence ID" value="CAG8730250.1"/>
    <property type="molecule type" value="Genomic_DNA"/>
</dbReference>
<sequence length="80" mass="9484">DDEENSQIPNPYSKSRNFMKEFKKIQDNRPNNICPIASNQENLCDISKNFEAENDIFFELKDENNMSFKVANDKEFIKIF</sequence>
<reference evidence="1" key="1">
    <citation type="submission" date="2021-06" db="EMBL/GenBank/DDBJ databases">
        <authorList>
            <person name="Kallberg Y."/>
            <person name="Tangrot J."/>
            <person name="Rosling A."/>
        </authorList>
    </citation>
    <scope>NUCLEOTIDE SEQUENCE</scope>
    <source>
        <strain evidence="1">IL203A</strain>
    </source>
</reference>
<keyword evidence="2" id="KW-1185">Reference proteome</keyword>
<comment type="caution">
    <text evidence="1">The sequence shown here is derived from an EMBL/GenBank/DDBJ whole genome shotgun (WGS) entry which is preliminary data.</text>
</comment>
<gene>
    <name evidence="1" type="ORF">DHETER_LOCUS13391</name>
</gene>
<accession>A0ACA9PZK9</accession>
<protein>
    <submittedName>
        <fullName evidence="1">7404_t:CDS:1</fullName>
    </submittedName>
</protein>
<dbReference type="Proteomes" id="UP000789702">
    <property type="component" value="Unassembled WGS sequence"/>
</dbReference>